<keyword evidence="3" id="KW-0732">Signal</keyword>
<evidence type="ECO:0000256" key="2">
    <source>
        <dbReference type="ARBA" id="ARBA00023054"/>
    </source>
</evidence>
<evidence type="ECO:0008006" key="6">
    <source>
        <dbReference type="Google" id="ProtNLM"/>
    </source>
</evidence>
<name>D8M8V4_BLAHO</name>
<dbReference type="GO" id="GO:0031251">
    <property type="term" value="C:PAN complex"/>
    <property type="evidence" value="ECO:0007669"/>
    <property type="project" value="InterPro"/>
</dbReference>
<dbReference type="AlphaFoldDB" id="D8M8V4"/>
<dbReference type="GeneID" id="24922908"/>
<keyword evidence="1" id="KW-0507">mRNA processing</keyword>
<dbReference type="GO" id="GO:0000932">
    <property type="term" value="C:P-body"/>
    <property type="evidence" value="ECO:0007669"/>
    <property type="project" value="TreeGrafter"/>
</dbReference>
<dbReference type="SUPFAM" id="SSF56112">
    <property type="entry name" value="Protein kinase-like (PK-like)"/>
    <property type="match status" value="1"/>
</dbReference>
<dbReference type="GO" id="GO:0006397">
    <property type="term" value="P:mRNA processing"/>
    <property type="evidence" value="ECO:0007669"/>
    <property type="project" value="UniProtKB-KW"/>
</dbReference>
<evidence type="ECO:0000313" key="5">
    <source>
        <dbReference type="Proteomes" id="UP000008312"/>
    </source>
</evidence>
<keyword evidence="5" id="KW-1185">Reference proteome</keyword>
<evidence type="ECO:0000256" key="1">
    <source>
        <dbReference type="ARBA" id="ARBA00022664"/>
    </source>
</evidence>
<dbReference type="PANTHER" id="PTHR12272:SF11">
    <property type="entry name" value="PAN2-PAN3 DEADENYLATION COMPLEX SUBUNIT PAN3"/>
    <property type="match status" value="1"/>
</dbReference>
<protein>
    <recommendedName>
        <fullName evidence="6">Protein kinase domain-containing protein</fullName>
    </recommendedName>
</protein>
<feature type="signal peptide" evidence="3">
    <location>
        <begin position="1"/>
        <end position="17"/>
    </location>
</feature>
<dbReference type="InParanoid" id="D8M8V4"/>
<feature type="chain" id="PRO_5003117775" description="Protein kinase domain-containing protein" evidence="3">
    <location>
        <begin position="18"/>
        <end position="179"/>
    </location>
</feature>
<proteinExistence type="predicted"/>
<keyword evidence="2" id="KW-0175">Coiled coil</keyword>
<evidence type="ECO:0000313" key="4">
    <source>
        <dbReference type="EMBL" id="CBK24493.2"/>
    </source>
</evidence>
<dbReference type="InterPro" id="IPR030844">
    <property type="entry name" value="PAN3"/>
</dbReference>
<gene>
    <name evidence="4" type="ORF">GSBLH_T00006784001</name>
</gene>
<dbReference type="Gene3D" id="1.10.510.10">
    <property type="entry name" value="Transferase(Phosphotransferase) domain 1"/>
    <property type="match status" value="1"/>
</dbReference>
<dbReference type="PANTHER" id="PTHR12272">
    <property type="entry name" value="DEADENYLATION COMPLEX SUBUNIT PAN3"/>
    <property type="match status" value="1"/>
</dbReference>
<dbReference type="EMBL" id="FN668688">
    <property type="protein sequence ID" value="CBK24493.2"/>
    <property type="molecule type" value="Genomic_DNA"/>
</dbReference>
<reference evidence="4" key="1">
    <citation type="submission" date="2010-02" db="EMBL/GenBank/DDBJ databases">
        <title>Sequencing and annotation of the Blastocystis hominis genome.</title>
        <authorList>
            <person name="Wincker P."/>
        </authorList>
    </citation>
    <scope>NUCLEOTIDE SEQUENCE</scope>
    <source>
        <strain evidence="4">Singapore isolate B</strain>
    </source>
</reference>
<evidence type="ECO:0000256" key="3">
    <source>
        <dbReference type="SAM" id="SignalP"/>
    </source>
</evidence>
<dbReference type="InterPro" id="IPR011009">
    <property type="entry name" value="Kinase-like_dom_sf"/>
</dbReference>
<organism evidence="4">
    <name type="scientific">Blastocystis hominis</name>
    <dbReference type="NCBI Taxonomy" id="12968"/>
    <lineage>
        <taxon>Eukaryota</taxon>
        <taxon>Sar</taxon>
        <taxon>Stramenopiles</taxon>
        <taxon>Bigyra</taxon>
        <taxon>Opalozoa</taxon>
        <taxon>Opalinata</taxon>
        <taxon>Blastocystidae</taxon>
        <taxon>Blastocystis</taxon>
    </lineage>
</organism>
<dbReference type="GO" id="GO:0008143">
    <property type="term" value="F:poly(A) binding"/>
    <property type="evidence" value="ECO:0007669"/>
    <property type="project" value="TreeGrafter"/>
</dbReference>
<accession>D8M8V4</accession>
<dbReference type="GO" id="GO:0000289">
    <property type="term" value="P:nuclear-transcribed mRNA poly(A) tail shortening"/>
    <property type="evidence" value="ECO:0007669"/>
    <property type="project" value="InterPro"/>
</dbReference>
<sequence length="179" mass="20871">MWKIRIFLFISYCLVHPKETAMRPNPSMGEAPFLTQVRTQRTFSTIFVPREMSRQFEREAREIMAQEAPDDPRYKQIPPCYCSMRVFDDAEKEMVTGSFGFLTSLYKVVDVTDGMSYALRRVERVRTNNEMVRVHHPNIIALRNCYLSNGAVFFVHDFYPTATSLYDCFLKVLLSLSSP</sequence>
<dbReference type="RefSeq" id="XP_012898541.1">
    <property type="nucleotide sequence ID" value="XM_013043087.1"/>
</dbReference>
<dbReference type="OrthoDB" id="204958at2759"/>
<dbReference type="Proteomes" id="UP000008312">
    <property type="component" value="Unassembled WGS sequence"/>
</dbReference>